<feature type="domain" description="Mur ligase C-terminal" evidence="13">
    <location>
        <begin position="325"/>
        <end position="451"/>
    </location>
</feature>
<keyword evidence="6 10" id="KW-0133">Cell shape</keyword>
<evidence type="ECO:0000256" key="10">
    <source>
        <dbReference type="HAMAP-Rule" id="MF_02019"/>
    </source>
</evidence>
<dbReference type="EC" id="6.3.2.10" evidence="10 11"/>
<gene>
    <name evidence="10 15" type="primary">murF</name>
    <name evidence="15" type="ORF">ACFPJ4_04500</name>
</gene>
<feature type="domain" description="Mur ligase N-terminal catalytic" evidence="12">
    <location>
        <begin position="33"/>
        <end position="85"/>
    </location>
</feature>
<evidence type="ECO:0000256" key="5">
    <source>
        <dbReference type="ARBA" id="ARBA00022840"/>
    </source>
</evidence>
<dbReference type="PANTHER" id="PTHR43024:SF1">
    <property type="entry name" value="UDP-N-ACETYLMURAMOYL-TRIPEPTIDE--D-ALANYL-D-ALANINE LIGASE"/>
    <property type="match status" value="1"/>
</dbReference>
<dbReference type="EMBL" id="JBHSMG010000001">
    <property type="protein sequence ID" value="MFC5501499.1"/>
    <property type="molecule type" value="Genomic_DNA"/>
</dbReference>
<evidence type="ECO:0000256" key="9">
    <source>
        <dbReference type="ARBA" id="ARBA00023316"/>
    </source>
</evidence>
<organism evidence="15 16">
    <name type="scientific">Lysinimonas soli</name>
    <dbReference type="NCBI Taxonomy" id="1074233"/>
    <lineage>
        <taxon>Bacteria</taxon>
        <taxon>Bacillati</taxon>
        <taxon>Actinomycetota</taxon>
        <taxon>Actinomycetes</taxon>
        <taxon>Micrococcales</taxon>
        <taxon>Microbacteriaceae</taxon>
        <taxon>Lysinimonas</taxon>
    </lineage>
</organism>
<accession>A0ABW0NNY8</accession>
<evidence type="ECO:0000259" key="14">
    <source>
        <dbReference type="Pfam" id="PF08245"/>
    </source>
</evidence>
<dbReference type="Gene3D" id="3.40.1190.10">
    <property type="entry name" value="Mur-like, catalytic domain"/>
    <property type="match status" value="1"/>
</dbReference>
<dbReference type="Pfam" id="PF02875">
    <property type="entry name" value="Mur_ligase_C"/>
    <property type="match status" value="1"/>
</dbReference>
<feature type="domain" description="Mur ligase central" evidence="14">
    <location>
        <begin position="115"/>
        <end position="301"/>
    </location>
</feature>
<dbReference type="InterPro" id="IPR051046">
    <property type="entry name" value="MurCDEF_CellWall_CoF430Synth"/>
</dbReference>
<protein>
    <recommendedName>
        <fullName evidence="10 11">UDP-N-acetylmuramoyl-tripeptide--D-alanyl-D-alanine ligase</fullName>
        <ecNumber evidence="10 11">6.3.2.10</ecNumber>
    </recommendedName>
    <alternativeName>
        <fullName evidence="10">D-alanyl-D-alanine-adding enzyme</fullName>
    </alternativeName>
</protein>
<dbReference type="InterPro" id="IPR005863">
    <property type="entry name" value="UDP-N-AcMur_synth"/>
</dbReference>
<keyword evidence="3 10" id="KW-0132">Cell division</keyword>
<comment type="subcellular location">
    <subcellularLocation>
        <location evidence="10 11">Cytoplasm</location>
    </subcellularLocation>
</comment>
<comment type="catalytic activity">
    <reaction evidence="10 11">
        <text>D-alanyl-D-alanine + UDP-N-acetyl-alpha-D-muramoyl-L-alanyl-gamma-D-glutamyl-meso-2,6-diaminopimelate + ATP = UDP-N-acetyl-alpha-D-muramoyl-L-alanyl-gamma-D-glutamyl-meso-2,6-diaminopimeloyl-D-alanyl-D-alanine + ADP + phosphate + H(+)</text>
        <dbReference type="Rhea" id="RHEA:28374"/>
        <dbReference type="ChEBI" id="CHEBI:15378"/>
        <dbReference type="ChEBI" id="CHEBI:30616"/>
        <dbReference type="ChEBI" id="CHEBI:43474"/>
        <dbReference type="ChEBI" id="CHEBI:57822"/>
        <dbReference type="ChEBI" id="CHEBI:61386"/>
        <dbReference type="ChEBI" id="CHEBI:83905"/>
        <dbReference type="ChEBI" id="CHEBI:456216"/>
        <dbReference type="EC" id="6.3.2.10"/>
    </reaction>
</comment>
<proteinExistence type="inferred from homology"/>
<dbReference type="InterPro" id="IPR013221">
    <property type="entry name" value="Mur_ligase_cen"/>
</dbReference>
<evidence type="ECO:0000313" key="16">
    <source>
        <dbReference type="Proteomes" id="UP001596039"/>
    </source>
</evidence>
<evidence type="ECO:0000256" key="6">
    <source>
        <dbReference type="ARBA" id="ARBA00022960"/>
    </source>
</evidence>
<evidence type="ECO:0000259" key="12">
    <source>
        <dbReference type="Pfam" id="PF01225"/>
    </source>
</evidence>
<dbReference type="Proteomes" id="UP001596039">
    <property type="component" value="Unassembled WGS sequence"/>
</dbReference>
<comment type="similarity">
    <text evidence="10">Belongs to the MurCDEF family. MurF subfamily.</text>
</comment>
<feature type="binding site" evidence="10">
    <location>
        <begin position="117"/>
        <end position="123"/>
    </location>
    <ligand>
        <name>ATP</name>
        <dbReference type="ChEBI" id="CHEBI:30616"/>
    </ligand>
</feature>
<dbReference type="GO" id="GO:0047480">
    <property type="term" value="F:UDP-N-acetylmuramoyl-tripeptide-D-alanyl-D-alanine ligase activity"/>
    <property type="evidence" value="ECO:0007669"/>
    <property type="project" value="UniProtKB-EC"/>
</dbReference>
<name>A0ABW0NNY8_9MICO</name>
<dbReference type="InterPro" id="IPR000713">
    <property type="entry name" value="Mur_ligase_N"/>
</dbReference>
<dbReference type="NCBIfam" id="TIGR01143">
    <property type="entry name" value="murF"/>
    <property type="match status" value="1"/>
</dbReference>
<dbReference type="RefSeq" id="WP_386739086.1">
    <property type="nucleotide sequence ID" value="NZ_JBHSMG010000001.1"/>
</dbReference>
<comment type="caution">
    <text evidence="15">The sequence shown here is derived from an EMBL/GenBank/DDBJ whole genome shotgun (WGS) entry which is preliminary data.</text>
</comment>
<sequence length="483" mass="50333">MIALTLAELEETLGGRLLLPENVLREELVSGSVQTNSTLVTPGAIFFALPGTVTDGHLFASDAVDRGAALVVAERPLPLPVPVLVVENGVDALAALARLVVARVRSAGVMTVIGITGSNGKTTTKNLLRAVLETEGPTVAPAGSFNNQVGAPITMLQVDESTRFLIVEMGASGEGEIARLVGIAMPDISVVLKVGLAHAGAFGGIEATQRAKSEIVRELPPSAVAVLNADDGRVAEMAEMTSARAVWFGLSAGADVRAEDVRADSTGTRFTLISDGERRDVSLRILGEHHVSNALAALTVARELGVPSDRAIAAIEAVPRAERWRMEVLQPGGGITVINDAYNASPDSTAAALKTLAQIVEPGQRSVAVLGEMAELGEYAREEHDRLGRLVVRLNIGKLVVVGDGARHIHAAAGLEGSWDGESVFVADLDAAYDLLREELRDGDVVLVKSSKSAGLRFLGDRLGGVDIASGGSAATAVEGRTW</sequence>
<dbReference type="SUPFAM" id="SSF53623">
    <property type="entry name" value="MurD-like peptide ligases, catalytic domain"/>
    <property type="match status" value="1"/>
</dbReference>
<dbReference type="Pfam" id="PF01225">
    <property type="entry name" value="Mur_ligase"/>
    <property type="match status" value="1"/>
</dbReference>
<dbReference type="Gene3D" id="3.90.190.20">
    <property type="entry name" value="Mur ligase, C-terminal domain"/>
    <property type="match status" value="1"/>
</dbReference>
<keyword evidence="1 10" id="KW-0963">Cytoplasm</keyword>
<keyword evidence="7 10" id="KW-0573">Peptidoglycan synthesis</keyword>
<evidence type="ECO:0000256" key="11">
    <source>
        <dbReference type="RuleBase" id="RU004136"/>
    </source>
</evidence>
<comment type="function">
    <text evidence="10 11">Involved in cell wall formation. Catalyzes the final step in the synthesis of UDP-N-acetylmuramoyl-pentapeptide, the precursor of murein.</text>
</comment>
<evidence type="ECO:0000259" key="13">
    <source>
        <dbReference type="Pfam" id="PF02875"/>
    </source>
</evidence>
<dbReference type="InterPro" id="IPR004101">
    <property type="entry name" value="Mur_ligase_C"/>
</dbReference>
<keyword evidence="16" id="KW-1185">Reference proteome</keyword>
<comment type="pathway">
    <text evidence="10 11">Cell wall biogenesis; peptidoglycan biosynthesis.</text>
</comment>
<keyword evidence="5 10" id="KW-0067">ATP-binding</keyword>
<evidence type="ECO:0000256" key="3">
    <source>
        <dbReference type="ARBA" id="ARBA00022618"/>
    </source>
</evidence>
<dbReference type="SUPFAM" id="SSF53244">
    <property type="entry name" value="MurD-like peptide ligases, peptide-binding domain"/>
    <property type="match status" value="1"/>
</dbReference>
<evidence type="ECO:0000256" key="4">
    <source>
        <dbReference type="ARBA" id="ARBA00022741"/>
    </source>
</evidence>
<dbReference type="InterPro" id="IPR036615">
    <property type="entry name" value="Mur_ligase_C_dom_sf"/>
</dbReference>
<dbReference type="PANTHER" id="PTHR43024">
    <property type="entry name" value="UDP-N-ACETYLMURAMOYL-TRIPEPTIDE--D-ALANYL-D-ALANINE LIGASE"/>
    <property type="match status" value="1"/>
</dbReference>
<dbReference type="Gene3D" id="3.40.1390.10">
    <property type="entry name" value="MurE/MurF, N-terminal domain"/>
    <property type="match status" value="1"/>
</dbReference>
<reference evidence="16" key="1">
    <citation type="journal article" date="2019" name="Int. J. Syst. Evol. Microbiol.">
        <title>The Global Catalogue of Microorganisms (GCM) 10K type strain sequencing project: providing services to taxonomists for standard genome sequencing and annotation.</title>
        <authorList>
            <consortium name="The Broad Institute Genomics Platform"/>
            <consortium name="The Broad Institute Genome Sequencing Center for Infectious Disease"/>
            <person name="Wu L."/>
            <person name="Ma J."/>
        </authorList>
    </citation>
    <scope>NUCLEOTIDE SEQUENCE [LARGE SCALE GENOMIC DNA]</scope>
    <source>
        <strain evidence="16">CGMCC 4.6997</strain>
    </source>
</reference>
<dbReference type="HAMAP" id="MF_02019">
    <property type="entry name" value="MurF"/>
    <property type="match status" value="1"/>
</dbReference>
<dbReference type="InterPro" id="IPR036565">
    <property type="entry name" value="Mur-like_cat_sf"/>
</dbReference>
<dbReference type="InterPro" id="IPR035911">
    <property type="entry name" value="MurE/MurF_N"/>
</dbReference>
<keyword evidence="9 10" id="KW-0961">Cell wall biogenesis/degradation</keyword>
<evidence type="ECO:0000313" key="15">
    <source>
        <dbReference type="EMBL" id="MFC5501499.1"/>
    </source>
</evidence>
<dbReference type="SUPFAM" id="SSF63418">
    <property type="entry name" value="MurE/MurF N-terminal domain"/>
    <property type="match status" value="1"/>
</dbReference>
<keyword evidence="4 10" id="KW-0547">Nucleotide-binding</keyword>
<evidence type="ECO:0000256" key="7">
    <source>
        <dbReference type="ARBA" id="ARBA00022984"/>
    </source>
</evidence>
<keyword evidence="8 10" id="KW-0131">Cell cycle</keyword>
<keyword evidence="2 10" id="KW-0436">Ligase</keyword>
<evidence type="ECO:0000256" key="8">
    <source>
        <dbReference type="ARBA" id="ARBA00023306"/>
    </source>
</evidence>
<evidence type="ECO:0000256" key="1">
    <source>
        <dbReference type="ARBA" id="ARBA00022490"/>
    </source>
</evidence>
<evidence type="ECO:0000256" key="2">
    <source>
        <dbReference type="ARBA" id="ARBA00022598"/>
    </source>
</evidence>
<dbReference type="Pfam" id="PF08245">
    <property type="entry name" value="Mur_ligase_M"/>
    <property type="match status" value="1"/>
</dbReference>